<gene>
    <name evidence="1" type="ORF">DIC32_01230</name>
</gene>
<dbReference type="GeneID" id="56307244"/>
<accession>A0A3A4CFN7</accession>
<evidence type="ECO:0000313" key="2">
    <source>
        <dbReference type="Proteomes" id="UP000262257"/>
    </source>
</evidence>
<dbReference type="PROSITE" id="PS51257">
    <property type="entry name" value="PROKAR_LIPOPROTEIN"/>
    <property type="match status" value="1"/>
</dbReference>
<dbReference type="KEGG" id="arj:DOM24_14150"/>
<name>A0A3A4CFN7_ACIRA</name>
<dbReference type="RefSeq" id="WP_005017672.1">
    <property type="nucleotide sequence ID" value="NZ_CP027365.1"/>
</dbReference>
<evidence type="ECO:0000313" key="1">
    <source>
        <dbReference type="EMBL" id="HCM30448.1"/>
    </source>
</evidence>
<comment type="caution">
    <text evidence="1">The sequence shown here is derived from an EMBL/GenBank/DDBJ whole genome shotgun (WGS) entry which is preliminary data.</text>
</comment>
<dbReference type="EMBL" id="DPXL01000018">
    <property type="protein sequence ID" value="HCM30448.1"/>
    <property type="molecule type" value="Genomic_DNA"/>
</dbReference>
<dbReference type="AlphaFoldDB" id="A0A3A4CFN7"/>
<organism evidence="1 2">
    <name type="scientific">Acinetobacter radioresistens</name>
    <dbReference type="NCBI Taxonomy" id="40216"/>
    <lineage>
        <taxon>Bacteria</taxon>
        <taxon>Pseudomonadati</taxon>
        <taxon>Pseudomonadota</taxon>
        <taxon>Gammaproteobacteria</taxon>
        <taxon>Moraxellales</taxon>
        <taxon>Moraxellaceae</taxon>
        <taxon>Acinetobacter</taxon>
    </lineage>
</organism>
<sequence length="124" mass="14225">MKTCTLLFICLWLAACQPQYQQNTSQNALCQSLIGGYLKMQSLPGYQLWKITALPSSTEWHYLYKKPTENGLIMTGLLQPKIEFVCSQQQQHLRLELLQTSRQLRLPLFELRLPVPASQVNGSK</sequence>
<proteinExistence type="predicted"/>
<dbReference type="Proteomes" id="UP000262257">
    <property type="component" value="Unassembled WGS sequence"/>
</dbReference>
<protein>
    <recommendedName>
        <fullName evidence="3">Lipoprotein</fullName>
    </recommendedName>
</protein>
<reference evidence="1 2" key="1">
    <citation type="journal article" date="2018" name="Nat. Biotechnol.">
        <title>A standardized bacterial taxonomy based on genome phylogeny substantially revises the tree of life.</title>
        <authorList>
            <person name="Parks D.H."/>
            <person name="Chuvochina M."/>
            <person name="Waite D.W."/>
            <person name="Rinke C."/>
            <person name="Skarshewski A."/>
            <person name="Chaumeil P.A."/>
            <person name="Hugenholtz P."/>
        </authorList>
    </citation>
    <scope>NUCLEOTIDE SEQUENCE [LARGE SCALE GENOMIC DNA]</scope>
    <source>
        <strain evidence="1">UBA10045</strain>
    </source>
</reference>
<evidence type="ECO:0008006" key="3">
    <source>
        <dbReference type="Google" id="ProtNLM"/>
    </source>
</evidence>